<dbReference type="GO" id="GO:0005829">
    <property type="term" value="C:cytosol"/>
    <property type="evidence" value="ECO:0007669"/>
    <property type="project" value="TreeGrafter"/>
</dbReference>
<keyword evidence="7 12" id="KW-0479">Metal-binding</keyword>
<organism evidence="14 15">
    <name type="scientific">Flavimaribacter sediminis</name>
    <dbReference type="NCBI Taxonomy" id="2865987"/>
    <lineage>
        <taxon>Bacteria</taxon>
        <taxon>Pseudomonadati</taxon>
        <taxon>Pseudomonadota</taxon>
        <taxon>Alphaproteobacteria</taxon>
        <taxon>Hyphomicrobiales</taxon>
        <taxon>Rhizobiaceae</taxon>
        <taxon>Flavimaribacter</taxon>
    </lineage>
</organism>
<evidence type="ECO:0000256" key="4">
    <source>
        <dbReference type="ARBA" id="ARBA00020910"/>
    </source>
</evidence>
<dbReference type="Proteomes" id="UP001196509">
    <property type="component" value="Unassembled WGS sequence"/>
</dbReference>
<evidence type="ECO:0000256" key="1">
    <source>
        <dbReference type="ARBA" id="ARBA00004496"/>
    </source>
</evidence>
<dbReference type="GO" id="GO:1900376">
    <property type="term" value="P:regulation of secondary metabolite biosynthetic process"/>
    <property type="evidence" value="ECO:0007669"/>
    <property type="project" value="TreeGrafter"/>
</dbReference>
<evidence type="ECO:0000256" key="3">
    <source>
        <dbReference type="ARBA" id="ARBA00011738"/>
    </source>
</evidence>
<dbReference type="PANTHER" id="PTHR33202">
    <property type="entry name" value="ZINC UPTAKE REGULATION PROTEIN"/>
    <property type="match status" value="1"/>
</dbReference>
<dbReference type="Gene3D" id="1.10.10.10">
    <property type="entry name" value="Winged helix-like DNA-binding domain superfamily/Winged helix DNA-binding domain"/>
    <property type="match status" value="1"/>
</dbReference>
<comment type="similarity">
    <text evidence="2 13">Belongs to the Fur family.</text>
</comment>
<dbReference type="EMBL" id="JAICBX010000001">
    <property type="protein sequence ID" value="MBW8636720.1"/>
    <property type="molecule type" value="Genomic_DNA"/>
</dbReference>
<evidence type="ECO:0000256" key="10">
    <source>
        <dbReference type="ARBA" id="ARBA00023125"/>
    </source>
</evidence>
<dbReference type="InterPro" id="IPR002481">
    <property type="entry name" value="FUR"/>
</dbReference>
<evidence type="ECO:0000256" key="11">
    <source>
        <dbReference type="ARBA" id="ARBA00023163"/>
    </source>
</evidence>
<comment type="subunit">
    <text evidence="3 13">Homodimer.</text>
</comment>
<feature type="binding site" evidence="12">
    <location>
        <position position="127"/>
    </location>
    <ligand>
        <name>Fe cation</name>
        <dbReference type="ChEBI" id="CHEBI:24875"/>
    </ligand>
</feature>
<proteinExistence type="inferred from homology"/>
<dbReference type="InterPro" id="IPR036390">
    <property type="entry name" value="WH_DNA-bd_sf"/>
</dbReference>
<comment type="subcellular location">
    <subcellularLocation>
        <location evidence="1 13">Cytoplasm</location>
    </subcellularLocation>
</comment>
<evidence type="ECO:0000256" key="12">
    <source>
        <dbReference type="PIRSR" id="PIRSR602481-2"/>
    </source>
</evidence>
<dbReference type="InterPro" id="IPR043135">
    <property type="entry name" value="Fur_C"/>
</dbReference>
<evidence type="ECO:0000256" key="2">
    <source>
        <dbReference type="ARBA" id="ARBA00007957"/>
    </source>
</evidence>
<dbReference type="RefSeq" id="WP_220227377.1">
    <property type="nucleotide sequence ID" value="NZ_JAICBX010000001.1"/>
</dbReference>
<keyword evidence="11 13" id="KW-0804">Transcription</keyword>
<dbReference type="GO" id="GO:0000976">
    <property type="term" value="F:transcription cis-regulatory region binding"/>
    <property type="evidence" value="ECO:0007669"/>
    <property type="project" value="TreeGrafter"/>
</dbReference>
<feature type="binding site" evidence="12">
    <location>
        <position position="89"/>
    </location>
    <ligand>
        <name>Fe cation</name>
        <dbReference type="ChEBI" id="CHEBI:24875"/>
    </ligand>
</feature>
<dbReference type="GO" id="GO:0045892">
    <property type="term" value="P:negative regulation of DNA-templated transcription"/>
    <property type="evidence" value="ECO:0007669"/>
    <property type="project" value="TreeGrafter"/>
</dbReference>
<evidence type="ECO:0000256" key="6">
    <source>
        <dbReference type="ARBA" id="ARBA00022491"/>
    </source>
</evidence>
<protein>
    <recommendedName>
        <fullName evidence="4 13">Ferric uptake regulation protein</fullName>
    </recommendedName>
</protein>
<dbReference type="CDD" id="cd07153">
    <property type="entry name" value="Fur_like"/>
    <property type="match status" value="1"/>
</dbReference>
<evidence type="ECO:0000256" key="8">
    <source>
        <dbReference type="ARBA" id="ARBA00022833"/>
    </source>
</evidence>
<evidence type="ECO:0000313" key="14">
    <source>
        <dbReference type="EMBL" id="MBW8636720.1"/>
    </source>
</evidence>
<dbReference type="Gene3D" id="3.30.1490.190">
    <property type="match status" value="1"/>
</dbReference>
<dbReference type="AlphaFoldDB" id="A0AAE2ZL95"/>
<comment type="cofactor">
    <cofactor evidence="12">
        <name>Mn(2+)</name>
        <dbReference type="ChEBI" id="CHEBI:29035"/>
    </cofactor>
    <cofactor evidence="12">
        <name>Fe(2+)</name>
        <dbReference type="ChEBI" id="CHEBI:29033"/>
    </cofactor>
    <text evidence="12">Binds 1 Mn(2+) or Fe(2+) ion per subunit.</text>
</comment>
<dbReference type="InterPro" id="IPR036388">
    <property type="entry name" value="WH-like_DNA-bd_sf"/>
</dbReference>
<evidence type="ECO:0000256" key="9">
    <source>
        <dbReference type="ARBA" id="ARBA00023015"/>
    </source>
</evidence>
<keyword evidence="12 13" id="KW-0408">Iron</keyword>
<keyword evidence="10 13" id="KW-0238">DNA-binding</keyword>
<feature type="binding site" evidence="12">
    <location>
        <position position="91"/>
    </location>
    <ligand>
        <name>Fe cation</name>
        <dbReference type="ChEBI" id="CHEBI:24875"/>
    </ligand>
</feature>
<name>A0AAE2ZL95_9HYPH</name>
<reference evidence="14" key="1">
    <citation type="submission" date="2021-08" db="EMBL/GenBank/DDBJ databases">
        <title>Hoeflea bacterium WL0058 sp. nov., isolated from the sediment.</title>
        <authorList>
            <person name="Wang L."/>
            <person name="Zhang D."/>
        </authorList>
    </citation>
    <scope>NUCLEOTIDE SEQUENCE</scope>
    <source>
        <strain evidence="14">WL0058</strain>
    </source>
</reference>
<keyword evidence="15" id="KW-1185">Reference proteome</keyword>
<evidence type="ECO:0000256" key="5">
    <source>
        <dbReference type="ARBA" id="ARBA00022490"/>
    </source>
</evidence>
<evidence type="ECO:0000256" key="7">
    <source>
        <dbReference type="ARBA" id="ARBA00022723"/>
    </source>
</evidence>
<gene>
    <name evidence="13" type="primary">fur</name>
    <name evidence="14" type="ORF">K1W69_05930</name>
</gene>
<feature type="binding site" evidence="12">
    <location>
        <position position="110"/>
    </location>
    <ligand>
        <name>Fe cation</name>
        <dbReference type="ChEBI" id="CHEBI:24875"/>
    </ligand>
</feature>
<evidence type="ECO:0000313" key="15">
    <source>
        <dbReference type="Proteomes" id="UP001196509"/>
    </source>
</evidence>
<comment type="caution">
    <text evidence="14">The sequence shown here is derived from an EMBL/GenBank/DDBJ whole genome shotgun (WGS) entry which is preliminary data.</text>
</comment>
<sequence length="137" mass="15760">MNEVKELESELRAEGVRITRQRVAILSALSDSEDHPTAEELLERSRDFDSSVSLATVYRTLSVLEGRGAIQRNEFEGGGARFELSNRPHHDHLIDIDTGKVVEFRSDKIERLQEEIARELGYELVHHRMELYGKRKS</sequence>
<accession>A0AAE2ZL95</accession>
<dbReference type="SUPFAM" id="SSF46785">
    <property type="entry name" value="Winged helix' DNA-binding domain"/>
    <property type="match status" value="1"/>
</dbReference>
<keyword evidence="8 13" id="KW-0862">Zinc</keyword>
<keyword evidence="9 13" id="KW-0805">Transcription regulation</keyword>
<evidence type="ECO:0000256" key="13">
    <source>
        <dbReference type="RuleBase" id="RU364037"/>
    </source>
</evidence>
<dbReference type="Pfam" id="PF01475">
    <property type="entry name" value="FUR"/>
    <property type="match status" value="1"/>
</dbReference>
<dbReference type="GO" id="GO:0003700">
    <property type="term" value="F:DNA-binding transcription factor activity"/>
    <property type="evidence" value="ECO:0007669"/>
    <property type="project" value="UniProtKB-UniRule"/>
</dbReference>
<dbReference type="PANTHER" id="PTHR33202:SF2">
    <property type="entry name" value="FERRIC UPTAKE REGULATION PROTEIN"/>
    <property type="match status" value="1"/>
</dbReference>
<keyword evidence="5 13" id="KW-0963">Cytoplasm</keyword>
<keyword evidence="6 13" id="KW-0678">Repressor</keyword>
<dbReference type="GO" id="GO:0008270">
    <property type="term" value="F:zinc ion binding"/>
    <property type="evidence" value="ECO:0007669"/>
    <property type="project" value="TreeGrafter"/>
</dbReference>
<dbReference type="FunFam" id="1.10.10.10:FF:000007">
    <property type="entry name" value="Ferric uptake regulation protein"/>
    <property type="match status" value="1"/>
</dbReference>